<evidence type="ECO:0000256" key="6">
    <source>
        <dbReference type="ARBA" id="ARBA00023180"/>
    </source>
</evidence>
<keyword evidence="3 9" id="KW-0812">Transmembrane</keyword>
<evidence type="ECO:0000256" key="5">
    <source>
        <dbReference type="ARBA" id="ARBA00023136"/>
    </source>
</evidence>
<comment type="subcellular location">
    <subcellularLocation>
        <location evidence="1">Membrane</location>
        <topology evidence="1">Multi-pass membrane protein</topology>
    </subcellularLocation>
</comment>
<feature type="transmembrane region" description="Helical" evidence="9">
    <location>
        <begin position="427"/>
        <end position="447"/>
    </location>
</feature>
<evidence type="ECO:0000256" key="3">
    <source>
        <dbReference type="ARBA" id="ARBA00022692"/>
    </source>
</evidence>
<evidence type="ECO:0000256" key="2">
    <source>
        <dbReference type="ARBA" id="ARBA00009816"/>
    </source>
</evidence>
<dbReference type="STRING" id="7375.A0A0L0BLZ1"/>
<evidence type="ECO:0000256" key="9">
    <source>
        <dbReference type="SAM" id="Phobius"/>
    </source>
</evidence>
<evidence type="ECO:0000256" key="4">
    <source>
        <dbReference type="ARBA" id="ARBA00022989"/>
    </source>
</evidence>
<comment type="similarity">
    <text evidence="2">Belongs to the DUOXA family.</text>
</comment>
<evidence type="ECO:0000313" key="11">
    <source>
        <dbReference type="Proteomes" id="UP000037069"/>
    </source>
</evidence>
<sequence length="654" mass="73305">MADYDSDDEKSQFDKLRYAKVPRGMHVSGWDDDADELIEEDRNPQASIERMILWAVNENKLSEVKEILRLDPEAVTAIDNDGYTPLHRACYNNFEDIAKLLIQYKADPNAKTNMGWTPLHSACKWSNAQCALLLLQHGADVNAQSDGQQTPLHIAATVSNCRNTATVLMMDHNINAQALNNSEETARDIALRTGLTGPVFEMGHSAYDVETAQKQNYNKGWFDAFRDDGGPTLYSFSNRTPVTGDVSIVAVSVLFATFYVAFLVIFPGKFTTFSTVTLSLFVGLVILITRLGSAWHVAHTTIIAPYKAFSREKLPARIGTHIGLMHVNVTLTAIPVGNWTPPDIDYNERFTWEGATDMSNNYRDALKRGLPFPILTVAEYFSLGREGFSWGGQYRAAGYFASIMLWASLASWLLMNLLLIAVPRYGAYMKALTGALLIGTNVGYYCQLPKRPLTIYMEGGRLEFHLGWCYWLLLVAGILCFIAGVLISIIDLVWPHTFSTVLEVYYGTPYDRHVILEESSDVRYRKRTSRSLEDPPGLGSRILRRLSSKARDNSHMQQNRGSSGSNMPVHMAGHVHTHPHMNAGVENKAFQSDVPKSPWRYPFRRAQQIQAHPMHMQRTLSQDSGSSMGSAAIQISPLHKHALSRMILFNLTFQ</sequence>
<feature type="repeat" description="ANK" evidence="7">
    <location>
        <begin position="81"/>
        <end position="113"/>
    </location>
</feature>
<dbReference type="OrthoDB" id="10042652at2759"/>
<dbReference type="AlphaFoldDB" id="A0A0L0BLZ1"/>
<name>A0A0L0BLZ1_LUCCU</name>
<dbReference type="InterPro" id="IPR018469">
    <property type="entry name" value="Dual_oxidase_maturation_fac"/>
</dbReference>
<proteinExistence type="inferred from homology"/>
<dbReference type="PROSITE" id="PS50088">
    <property type="entry name" value="ANK_REPEAT"/>
    <property type="match status" value="2"/>
</dbReference>
<comment type="caution">
    <text evidence="10">The sequence shown here is derived from an EMBL/GenBank/DDBJ whole genome shotgun (WGS) entry which is preliminary data.</text>
</comment>
<feature type="compositionally biased region" description="Polar residues" evidence="8">
    <location>
        <begin position="555"/>
        <end position="566"/>
    </location>
</feature>
<dbReference type="PRINTS" id="PR01415">
    <property type="entry name" value="ANKYRIN"/>
</dbReference>
<evidence type="ECO:0000256" key="7">
    <source>
        <dbReference type="PROSITE-ProRule" id="PRU00023"/>
    </source>
</evidence>
<dbReference type="InterPro" id="IPR036770">
    <property type="entry name" value="Ankyrin_rpt-contain_sf"/>
</dbReference>
<dbReference type="SUPFAM" id="SSF48403">
    <property type="entry name" value="Ankyrin repeat"/>
    <property type="match status" value="1"/>
</dbReference>
<evidence type="ECO:0000313" key="10">
    <source>
        <dbReference type="EMBL" id="KNC21071.1"/>
    </source>
</evidence>
<gene>
    <name evidence="10" type="ORF">FF38_11787</name>
</gene>
<keyword evidence="5 9" id="KW-0472">Membrane</keyword>
<dbReference type="Pfam" id="PF10204">
    <property type="entry name" value="DuoxA"/>
    <property type="match status" value="1"/>
</dbReference>
<protein>
    <submittedName>
        <fullName evidence="10">Uncharacterized protein</fullName>
    </submittedName>
</protein>
<evidence type="ECO:0000256" key="1">
    <source>
        <dbReference type="ARBA" id="ARBA00004141"/>
    </source>
</evidence>
<keyword evidence="4 9" id="KW-1133">Transmembrane helix</keyword>
<dbReference type="SMART" id="SM00248">
    <property type="entry name" value="ANK"/>
    <property type="match status" value="3"/>
</dbReference>
<feature type="transmembrane region" description="Helical" evidence="9">
    <location>
        <begin position="246"/>
        <end position="266"/>
    </location>
</feature>
<dbReference type="EMBL" id="JRES01001667">
    <property type="protein sequence ID" value="KNC21071.1"/>
    <property type="molecule type" value="Genomic_DNA"/>
</dbReference>
<dbReference type="PROSITE" id="PS50297">
    <property type="entry name" value="ANK_REP_REGION"/>
    <property type="match status" value="2"/>
</dbReference>
<dbReference type="PANTHER" id="PTHR31158">
    <property type="entry name" value="DUAL OXIDASE 2"/>
    <property type="match status" value="1"/>
</dbReference>
<feature type="region of interest" description="Disordered" evidence="8">
    <location>
        <begin position="549"/>
        <end position="577"/>
    </location>
</feature>
<dbReference type="Pfam" id="PF12796">
    <property type="entry name" value="Ank_2"/>
    <property type="match status" value="1"/>
</dbReference>
<dbReference type="GO" id="GO:0015031">
    <property type="term" value="P:protein transport"/>
    <property type="evidence" value="ECO:0007669"/>
    <property type="project" value="InterPro"/>
</dbReference>
<dbReference type="PANTHER" id="PTHR31158:SF10">
    <property type="entry name" value="LD27791P"/>
    <property type="match status" value="1"/>
</dbReference>
<dbReference type="InterPro" id="IPR002110">
    <property type="entry name" value="Ankyrin_rpt"/>
</dbReference>
<keyword evidence="11" id="KW-1185">Reference proteome</keyword>
<feature type="repeat" description="ANK" evidence="7">
    <location>
        <begin position="114"/>
        <end position="146"/>
    </location>
</feature>
<keyword evidence="7" id="KW-0040">ANK repeat</keyword>
<reference evidence="10 11" key="1">
    <citation type="journal article" date="2015" name="Nat. Commun.">
        <title>Lucilia cuprina genome unlocks parasitic fly biology to underpin future interventions.</title>
        <authorList>
            <person name="Anstead C.A."/>
            <person name="Korhonen P.K."/>
            <person name="Young N.D."/>
            <person name="Hall R.S."/>
            <person name="Jex A.R."/>
            <person name="Murali S.C."/>
            <person name="Hughes D.S."/>
            <person name="Lee S.F."/>
            <person name="Perry T."/>
            <person name="Stroehlein A.J."/>
            <person name="Ansell B.R."/>
            <person name="Breugelmans B."/>
            <person name="Hofmann A."/>
            <person name="Qu J."/>
            <person name="Dugan S."/>
            <person name="Lee S.L."/>
            <person name="Chao H."/>
            <person name="Dinh H."/>
            <person name="Han Y."/>
            <person name="Doddapaneni H.V."/>
            <person name="Worley K.C."/>
            <person name="Muzny D.M."/>
            <person name="Ioannidis P."/>
            <person name="Waterhouse R.M."/>
            <person name="Zdobnov E.M."/>
            <person name="James P.J."/>
            <person name="Bagnall N.H."/>
            <person name="Kotze A.C."/>
            <person name="Gibbs R.A."/>
            <person name="Richards S."/>
            <person name="Batterham P."/>
            <person name="Gasser R.B."/>
        </authorList>
    </citation>
    <scope>NUCLEOTIDE SEQUENCE [LARGE SCALE GENOMIC DNA]</scope>
    <source>
        <strain evidence="10 11">LS</strain>
        <tissue evidence="10">Full body</tissue>
    </source>
</reference>
<dbReference type="Gene3D" id="1.25.40.20">
    <property type="entry name" value="Ankyrin repeat-containing domain"/>
    <property type="match status" value="2"/>
</dbReference>
<feature type="transmembrane region" description="Helical" evidence="9">
    <location>
        <begin position="272"/>
        <end position="289"/>
    </location>
</feature>
<organism evidence="10 11">
    <name type="scientific">Lucilia cuprina</name>
    <name type="common">Green bottle fly</name>
    <name type="synonym">Australian sheep blowfly</name>
    <dbReference type="NCBI Taxonomy" id="7375"/>
    <lineage>
        <taxon>Eukaryota</taxon>
        <taxon>Metazoa</taxon>
        <taxon>Ecdysozoa</taxon>
        <taxon>Arthropoda</taxon>
        <taxon>Hexapoda</taxon>
        <taxon>Insecta</taxon>
        <taxon>Pterygota</taxon>
        <taxon>Neoptera</taxon>
        <taxon>Endopterygota</taxon>
        <taxon>Diptera</taxon>
        <taxon>Brachycera</taxon>
        <taxon>Muscomorpha</taxon>
        <taxon>Oestroidea</taxon>
        <taxon>Calliphoridae</taxon>
        <taxon>Luciliinae</taxon>
        <taxon>Lucilia</taxon>
    </lineage>
</organism>
<keyword evidence="6" id="KW-0325">Glycoprotein</keyword>
<evidence type="ECO:0000256" key="8">
    <source>
        <dbReference type="SAM" id="MobiDB-lite"/>
    </source>
</evidence>
<accession>A0A0L0BLZ1</accession>
<dbReference type="GO" id="GO:0005789">
    <property type="term" value="C:endoplasmic reticulum membrane"/>
    <property type="evidence" value="ECO:0007669"/>
    <property type="project" value="InterPro"/>
</dbReference>
<dbReference type="Proteomes" id="UP000037069">
    <property type="component" value="Unassembled WGS sequence"/>
</dbReference>
<feature type="transmembrane region" description="Helical" evidence="9">
    <location>
        <begin position="399"/>
        <end position="421"/>
    </location>
</feature>
<feature type="transmembrane region" description="Helical" evidence="9">
    <location>
        <begin position="468"/>
        <end position="494"/>
    </location>
</feature>